<keyword evidence="2" id="KW-1185">Reference proteome</keyword>
<sequence>MGQLLSSSSSTEQKEKCGSDEESQIAVGTFDAWKLRRNTRKYYRYVGSLYVTVNTEEQNDEDERKQSENDDDMDNPKSNTAADKADEVAKTNLVNYREMTTESSNNAEEKDANENVEETPAINEVVEKLDLSNLNTREPNAATFKSILMVPSPIEKPQFSPRSAKVPLALDKTTLIVPTQSQNSCYEPVDNYVNTDEIINEEELSDREQPPPALSSKPKFTTTQQLQQLKTNWAQVCHCPEIIVEVCPEIIAKVCSEIAALNSSNATQKCNSNPKTAVANPKTGMPMKRAQQSYRSSFKIAQR</sequence>
<proteinExistence type="predicted"/>
<gene>
    <name evidence="1" type="ORF">Vadar_030802</name>
</gene>
<evidence type="ECO:0000313" key="2">
    <source>
        <dbReference type="Proteomes" id="UP000828048"/>
    </source>
</evidence>
<comment type="caution">
    <text evidence="1">The sequence shown here is derived from an EMBL/GenBank/DDBJ whole genome shotgun (WGS) entry which is preliminary data.</text>
</comment>
<name>A0ACB7XDC1_9ERIC</name>
<reference evidence="1 2" key="1">
    <citation type="journal article" date="2021" name="Hortic Res">
        <title>High-quality reference genome and annotation aids understanding of berry development for evergreen blueberry (Vaccinium darrowii).</title>
        <authorList>
            <person name="Yu J."/>
            <person name="Hulse-Kemp A.M."/>
            <person name="Babiker E."/>
            <person name="Staton M."/>
        </authorList>
    </citation>
    <scope>NUCLEOTIDE SEQUENCE [LARGE SCALE GENOMIC DNA]</scope>
    <source>
        <strain evidence="2">cv. NJ 8807/NJ 8810</strain>
        <tissue evidence="1">Young leaf</tissue>
    </source>
</reference>
<protein>
    <submittedName>
        <fullName evidence="1">Uncharacterized protein</fullName>
    </submittedName>
</protein>
<organism evidence="1 2">
    <name type="scientific">Vaccinium darrowii</name>
    <dbReference type="NCBI Taxonomy" id="229202"/>
    <lineage>
        <taxon>Eukaryota</taxon>
        <taxon>Viridiplantae</taxon>
        <taxon>Streptophyta</taxon>
        <taxon>Embryophyta</taxon>
        <taxon>Tracheophyta</taxon>
        <taxon>Spermatophyta</taxon>
        <taxon>Magnoliopsida</taxon>
        <taxon>eudicotyledons</taxon>
        <taxon>Gunneridae</taxon>
        <taxon>Pentapetalae</taxon>
        <taxon>asterids</taxon>
        <taxon>Ericales</taxon>
        <taxon>Ericaceae</taxon>
        <taxon>Vaccinioideae</taxon>
        <taxon>Vaccinieae</taxon>
        <taxon>Vaccinium</taxon>
    </lineage>
</organism>
<dbReference type="EMBL" id="CM037156">
    <property type="protein sequence ID" value="KAH7838761.1"/>
    <property type="molecule type" value="Genomic_DNA"/>
</dbReference>
<dbReference type="Proteomes" id="UP000828048">
    <property type="component" value="Chromosome 6"/>
</dbReference>
<accession>A0ACB7XDC1</accession>
<evidence type="ECO:0000313" key="1">
    <source>
        <dbReference type="EMBL" id="KAH7838761.1"/>
    </source>
</evidence>